<feature type="domain" description="Post-SET" evidence="9">
    <location>
        <begin position="777"/>
        <end position="793"/>
    </location>
</feature>
<dbReference type="Gene3D" id="2.170.270.10">
    <property type="entry name" value="SET domain"/>
    <property type="match status" value="1"/>
</dbReference>
<evidence type="ECO:0000313" key="10">
    <source>
        <dbReference type="EMBL" id="KAK3379229.1"/>
    </source>
</evidence>
<evidence type="ECO:0000259" key="7">
    <source>
        <dbReference type="PROSITE" id="PS50280"/>
    </source>
</evidence>
<dbReference type="PROSITE" id="PS50280">
    <property type="entry name" value="SET"/>
    <property type="match status" value="1"/>
</dbReference>
<dbReference type="InterPro" id="IPR001214">
    <property type="entry name" value="SET_dom"/>
</dbReference>
<dbReference type="InterPro" id="IPR006115">
    <property type="entry name" value="6PGDH_NADP-bd"/>
</dbReference>
<evidence type="ECO:0000313" key="11">
    <source>
        <dbReference type="Proteomes" id="UP001287356"/>
    </source>
</evidence>
<protein>
    <submittedName>
        <fullName evidence="10">SET domain-containing protein</fullName>
    </submittedName>
</protein>
<gene>
    <name evidence="10" type="ORF">B0T24DRAFT_522627</name>
</gene>
<dbReference type="GO" id="GO:0005634">
    <property type="term" value="C:nucleus"/>
    <property type="evidence" value="ECO:0007669"/>
    <property type="project" value="InterPro"/>
</dbReference>
<dbReference type="CDD" id="cd19473">
    <property type="entry name" value="SET_SUV39H_DIM5-like"/>
    <property type="match status" value="1"/>
</dbReference>
<proteinExistence type="predicted"/>
<evidence type="ECO:0000256" key="5">
    <source>
        <dbReference type="ARBA" id="ARBA00022691"/>
    </source>
</evidence>
<keyword evidence="11" id="KW-1185">Reference proteome</keyword>
<keyword evidence="5" id="KW-0949">S-adenosyl-L-methionine</keyword>
<dbReference type="Gene3D" id="1.10.1040.10">
    <property type="entry name" value="N-(1-d-carboxylethyl)-l-norvaline Dehydrogenase, domain 2"/>
    <property type="match status" value="2"/>
</dbReference>
<evidence type="ECO:0000259" key="9">
    <source>
        <dbReference type="PROSITE" id="PS50868"/>
    </source>
</evidence>
<keyword evidence="4" id="KW-0808">Transferase</keyword>
<evidence type="ECO:0000256" key="1">
    <source>
        <dbReference type="ARBA" id="ARBA00004286"/>
    </source>
</evidence>
<dbReference type="GO" id="GO:0042054">
    <property type="term" value="F:histone methyltransferase activity"/>
    <property type="evidence" value="ECO:0007669"/>
    <property type="project" value="InterPro"/>
</dbReference>
<dbReference type="Pfam" id="PF03446">
    <property type="entry name" value="NAD_binding_2"/>
    <property type="match status" value="1"/>
</dbReference>
<dbReference type="Pfam" id="PF05033">
    <property type="entry name" value="Pre-SET"/>
    <property type="match status" value="1"/>
</dbReference>
<dbReference type="InterPro" id="IPR008927">
    <property type="entry name" value="6-PGluconate_DH-like_C_sf"/>
</dbReference>
<keyword evidence="6" id="KW-0812">Transmembrane</keyword>
<evidence type="ECO:0000256" key="4">
    <source>
        <dbReference type="ARBA" id="ARBA00022679"/>
    </source>
</evidence>
<dbReference type="InterPro" id="IPR036291">
    <property type="entry name" value="NAD(P)-bd_dom_sf"/>
</dbReference>
<organism evidence="10 11">
    <name type="scientific">Lasiosphaeria ovina</name>
    <dbReference type="NCBI Taxonomy" id="92902"/>
    <lineage>
        <taxon>Eukaryota</taxon>
        <taxon>Fungi</taxon>
        <taxon>Dikarya</taxon>
        <taxon>Ascomycota</taxon>
        <taxon>Pezizomycotina</taxon>
        <taxon>Sordariomycetes</taxon>
        <taxon>Sordariomycetidae</taxon>
        <taxon>Sordariales</taxon>
        <taxon>Lasiosphaeriaceae</taxon>
        <taxon>Lasiosphaeria</taxon>
    </lineage>
</organism>
<dbReference type="InterPro" id="IPR046341">
    <property type="entry name" value="SET_dom_sf"/>
</dbReference>
<comment type="subcellular location">
    <subcellularLocation>
        <location evidence="1">Chromosome</location>
    </subcellularLocation>
</comment>
<comment type="caution">
    <text evidence="10">The sequence shown here is derived from an EMBL/GenBank/DDBJ whole genome shotgun (WGS) entry which is preliminary data.</text>
</comment>
<dbReference type="GO" id="GO:0008270">
    <property type="term" value="F:zinc ion binding"/>
    <property type="evidence" value="ECO:0007669"/>
    <property type="project" value="InterPro"/>
</dbReference>
<dbReference type="AlphaFoldDB" id="A0AAE0NDJ6"/>
<evidence type="ECO:0000259" key="8">
    <source>
        <dbReference type="PROSITE" id="PS50867"/>
    </source>
</evidence>
<dbReference type="InterPro" id="IPR013328">
    <property type="entry name" value="6PGD_dom2"/>
</dbReference>
<dbReference type="SUPFAM" id="SSF82199">
    <property type="entry name" value="SET domain"/>
    <property type="match status" value="1"/>
</dbReference>
<dbReference type="SMART" id="SM00317">
    <property type="entry name" value="SET"/>
    <property type="match status" value="1"/>
</dbReference>
<dbReference type="SUPFAM" id="SSF51735">
    <property type="entry name" value="NAD(P)-binding Rossmann-fold domains"/>
    <property type="match status" value="1"/>
</dbReference>
<dbReference type="SUPFAM" id="SSF48179">
    <property type="entry name" value="6-phosphogluconate dehydrogenase C-terminal domain-like"/>
    <property type="match status" value="2"/>
</dbReference>
<dbReference type="Pfam" id="PF00856">
    <property type="entry name" value="SET"/>
    <property type="match status" value="1"/>
</dbReference>
<dbReference type="GO" id="GO:0005694">
    <property type="term" value="C:chromosome"/>
    <property type="evidence" value="ECO:0007669"/>
    <property type="project" value="UniProtKB-SubCell"/>
</dbReference>
<dbReference type="PANTHER" id="PTHR43060">
    <property type="entry name" value="3-HYDROXYISOBUTYRATE DEHYDROGENASE-LIKE 1, MITOCHONDRIAL-RELATED"/>
    <property type="match status" value="1"/>
</dbReference>
<dbReference type="InterPro" id="IPR029154">
    <property type="entry name" value="HIBADH-like_NADP-bd"/>
</dbReference>
<sequence>MAEQKPLVSFIGLGAMGFGMATHLLKQGYTVTGFDVWGPTLERFKAAGGLTATTPAETVADKPFCVCMVATAQQAQAVLIEGPDAAINSFPQGAALLLCSTVPCDYVQSLEKQLKSLGRGDILLVDSPVSGGVARAADGTLSIMAGMSDAALAKARPLLAEMADPSKLYIVEGGIGAGSNMKMVHQVLAACQILSASEAMGFADQLGLDLAKAQEAVLASDAWNFMFEHRTPRMLTEFKPIASAILIIIKDTSIITASGRGVAFPTLMTSVAEQVYFSAIGRGFGPDDDSSLIRLYNEGKGKVGPVHGLAESEAEKTALVVDLLKGILICSAAESLAFAHAVGLDLDQVYDLCINAAGGSTILKNVGPDIIKAFREGTAAQGWAAQGNGTGLKEIADKLNAAVEEGQRIKAPLFLGNQARNIIQLALQSGPPDLAVGAVVKSCLFVIVAVGTAAFAPYRRQRREGVQNEHMEDATRQHFFHHGRPGSDAKEMQNCHFCQIRSFATHSTIPITVINKEDKAVLNPNFRFIDRSVVTKGVPVAEDSFRTGCNCETDEDCMKRACQCLDEMAFDSDNDGVAYHSHGVKEGLLRSRILHSREPIYECHQGCNCSSKCPNRVVERGRTVPLQIFRTENRGWGVKCPVDIKKGQFVDRYLGEIITSKEADRRRADATVARRKDVYLFALDKFSNPDSPDPLLRAPPLEVDGEYMSGPTRFINHSCEPNMRIFARVGDHADKHIHDLALFAVRDIPRWEELTFDYVDGLGEMESDAHDPSQTKNMTKCLCGTPRCRGYLW</sequence>
<reference evidence="10" key="2">
    <citation type="submission" date="2023-06" db="EMBL/GenBank/DDBJ databases">
        <authorList>
            <consortium name="Lawrence Berkeley National Laboratory"/>
            <person name="Haridas S."/>
            <person name="Hensen N."/>
            <person name="Bonometti L."/>
            <person name="Westerberg I."/>
            <person name="Brannstrom I.O."/>
            <person name="Guillou S."/>
            <person name="Cros-Aarteil S."/>
            <person name="Calhoun S."/>
            <person name="Kuo A."/>
            <person name="Mondo S."/>
            <person name="Pangilinan J."/>
            <person name="Riley R."/>
            <person name="Labutti K."/>
            <person name="Andreopoulos B."/>
            <person name="Lipzen A."/>
            <person name="Chen C."/>
            <person name="Yanf M."/>
            <person name="Daum C."/>
            <person name="Ng V."/>
            <person name="Clum A."/>
            <person name="Steindorff A."/>
            <person name="Ohm R."/>
            <person name="Martin F."/>
            <person name="Silar P."/>
            <person name="Natvig D."/>
            <person name="Lalanne C."/>
            <person name="Gautier V."/>
            <person name="Ament-Velasquez S.L."/>
            <person name="Kruys A."/>
            <person name="Hutchinson M.I."/>
            <person name="Powell A.J."/>
            <person name="Barry K."/>
            <person name="Miller A.N."/>
            <person name="Grigoriev I.V."/>
            <person name="Debuchy R."/>
            <person name="Gladieux P."/>
            <person name="Thoren M.H."/>
            <person name="Johannesson H."/>
        </authorList>
    </citation>
    <scope>NUCLEOTIDE SEQUENCE</scope>
    <source>
        <strain evidence="10">CBS 958.72</strain>
    </source>
</reference>
<evidence type="ECO:0000256" key="3">
    <source>
        <dbReference type="ARBA" id="ARBA00022603"/>
    </source>
</evidence>
<reference evidence="10" key="1">
    <citation type="journal article" date="2023" name="Mol. Phylogenet. Evol.">
        <title>Genome-scale phylogeny and comparative genomics of the fungal order Sordariales.</title>
        <authorList>
            <person name="Hensen N."/>
            <person name="Bonometti L."/>
            <person name="Westerberg I."/>
            <person name="Brannstrom I.O."/>
            <person name="Guillou S."/>
            <person name="Cros-Aarteil S."/>
            <person name="Calhoun S."/>
            <person name="Haridas S."/>
            <person name="Kuo A."/>
            <person name="Mondo S."/>
            <person name="Pangilinan J."/>
            <person name="Riley R."/>
            <person name="LaButti K."/>
            <person name="Andreopoulos B."/>
            <person name="Lipzen A."/>
            <person name="Chen C."/>
            <person name="Yan M."/>
            <person name="Daum C."/>
            <person name="Ng V."/>
            <person name="Clum A."/>
            <person name="Steindorff A."/>
            <person name="Ohm R.A."/>
            <person name="Martin F."/>
            <person name="Silar P."/>
            <person name="Natvig D.O."/>
            <person name="Lalanne C."/>
            <person name="Gautier V."/>
            <person name="Ament-Velasquez S.L."/>
            <person name="Kruys A."/>
            <person name="Hutchinson M.I."/>
            <person name="Powell A.J."/>
            <person name="Barry K."/>
            <person name="Miller A.N."/>
            <person name="Grigoriev I.V."/>
            <person name="Debuchy R."/>
            <person name="Gladieux P."/>
            <person name="Hiltunen Thoren M."/>
            <person name="Johannesson H."/>
        </authorList>
    </citation>
    <scope>NUCLEOTIDE SEQUENCE</scope>
    <source>
        <strain evidence="10">CBS 958.72</strain>
    </source>
</reference>
<evidence type="ECO:0000256" key="6">
    <source>
        <dbReference type="SAM" id="Phobius"/>
    </source>
</evidence>
<dbReference type="Pfam" id="PF14833">
    <property type="entry name" value="NAD_binding_11"/>
    <property type="match status" value="2"/>
</dbReference>
<feature type="domain" description="Pre-SET" evidence="8">
    <location>
        <begin position="547"/>
        <end position="621"/>
    </location>
</feature>
<dbReference type="PANTHER" id="PTHR43060:SF17">
    <property type="entry name" value="L-THREONATE DEHYDROGENASE"/>
    <property type="match status" value="1"/>
</dbReference>
<dbReference type="InterPro" id="IPR007728">
    <property type="entry name" value="Pre-SET_dom"/>
</dbReference>
<dbReference type="GO" id="GO:0016491">
    <property type="term" value="F:oxidoreductase activity"/>
    <property type="evidence" value="ECO:0007669"/>
    <property type="project" value="InterPro"/>
</dbReference>
<feature type="transmembrane region" description="Helical" evidence="6">
    <location>
        <begin position="7"/>
        <end position="25"/>
    </location>
</feature>
<dbReference type="InterPro" id="IPR003616">
    <property type="entry name" value="Post-SET_dom"/>
</dbReference>
<dbReference type="SMART" id="SM00468">
    <property type="entry name" value="PreSET"/>
    <property type="match status" value="1"/>
</dbReference>
<keyword evidence="3" id="KW-0489">Methyltransferase</keyword>
<dbReference type="Gene3D" id="3.40.50.720">
    <property type="entry name" value="NAD(P)-binding Rossmann-like Domain"/>
    <property type="match status" value="1"/>
</dbReference>
<keyword evidence="6" id="KW-0472">Membrane</keyword>
<accession>A0AAE0NDJ6</accession>
<dbReference type="PROSITE" id="PS50868">
    <property type="entry name" value="POST_SET"/>
    <property type="match status" value="1"/>
</dbReference>
<feature type="domain" description="SET" evidence="7">
    <location>
        <begin position="624"/>
        <end position="759"/>
    </location>
</feature>
<keyword evidence="2" id="KW-0158">Chromosome</keyword>
<dbReference type="PROSITE" id="PS00895">
    <property type="entry name" value="3_HYDROXYISOBUT_DH"/>
    <property type="match status" value="1"/>
</dbReference>
<dbReference type="EMBL" id="JAULSN010000002">
    <property type="protein sequence ID" value="KAK3379229.1"/>
    <property type="molecule type" value="Genomic_DNA"/>
</dbReference>
<keyword evidence="6" id="KW-1133">Transmembrane helix</keyword>
<name>A0AAE0NDJ6_9PEZI</name>
<dbReference type="GO" id="GO:0032259">
    <property type="term" value="P:methylation"/>
    <property type="evidence" value="ECO:0007669"/>
    <property type="project" value="UniProtKB-KW"/>
</dbReference>
<dbReference type="InterPro" id="IPR002204">
    <property type="entry name" value="3-OH-isobutyrate_DH-rel_CS"/>
</dbReference>
<dbReference type="Proteomes" id="UP001287356">
    <property type="component" value="Unassembled WGS sequence"/>
</dbReference>
<evidence type="ECO:0000256" key="2">
    <source>
        <dbReference type="ARBA" id="ARBA00022454"/>
    </source>
</evidence>
<dbReference type="GO" id="GO:0051287">
    <property type="term" value="F:NAD binding"/>
    <property type="evidence" value="ECO:0007669"/>
    <property type="project" value="InterPro"/>
</dbReference>
<dbReference type="GO" id="GO:0050661">
    <property type="term" value="F:NADP binding"/>
    <property type="evidence" value="ECO:0007669"/>
    <property type="project" value="InterPro"/>
</dbReference>
<dbReference type="PROSITE" id="PS50867">
    <property type="entry name" value="PRE_SET"/>
    <property type="match status" value="1"/>
</dbReference>